<feature type="domain" description="C2H2-type" evidence="3">
    <location>
        <begin position="1187"/>
        <end position="1212"/>
    </location>
</feature>
<name>A0AAE0SVZ9_9BIVA</name>
<feature type="compositionally biased region" description="Polar residues" evidence="2">
    <location>
        <begin position="818"/>
        <end position="830"/>
    </location>
</feature>
<dbReference type="GO" id="GO:0045664">
    <property type="term" value="P:regulation of neuron differentiation"/>
    <property type="evidence" value="ECO:0007669"/>
    <property type="project" value="TreeGrafter"/>
</dbReference>
<dbReference type="PROSITE" id="PS00028">
    <property type="entry name" value="ZINC_FINGER_C2H2_1"/>
    <property type="match status" value="9"/>
</dbReference>
<feature type="domain" description="C2H2-type" evidence="3">
    <location>
        <begin position="624"/>
        <end position="653"/>
    </location>
</feature>
<feature type="domain" description="C2H2-type" evidence="3">
    <location>
        <begin position="1629"/>
        <end position="1658"/>
    </location>
</feature>
<accession>A0AAE0SVZ9</accession>
<evidence type="ECO:0000256" key="1">
    <source>
        <dbReference type="PROSITE-ProRule" id="PRU00042"/>
    </source>
</evidence>
<dbReference type="PANTHER" id="PTHR12451:SF0">
    <property type="entry name" value="ZINC FINGER PROTEIN CASTOR HOMOLOG 1"/>
    <property type="match status" value="1"/>
</dbReference>
<feature type="compositionally biased region" description="Basic and acidic residues" evidence="2">
    <location>
        <begin position="1550"/>
        <end position="1565"/>
    </location>
</feature>
<feature type="region of interest" description="Disordered" evidence="2">
    <location>
        <begin position="266"/>
        <end position="316"/>
    </location>
</feature>
<dbReference type="Proteomes" id="UP001195483">
    <property type="component" value="Unassembled WGS sequence"/>
</dbReference>
<feature type="region of interest" description="Disordered" evidence="2">
    <location>
        <begin position="69"/>
        <end position="156"/>
    </location>
</feature>
<feature type="compositionally biased region" description="Basic and acidic residues" evidence="2">
    <location>
        <begin position="231"/>
        <end position="245"/>
    </location>
</feature>
<dbReference type="GO" id="GO:0000981">
    <property type="term" value="F:DNA-binding transcription factor activity, RNA polymerase II-specific"/>
    <property type="evidence" value="ECO:0007669"/>
    <property type="project" value="TreeGrafter"/>
</dbReference>
<feature type="domain" description="C2H2-type" evidence="3">
    <location>
        <begin position="1390"/>
        <end position="1412"/>
    </location>
</feature>
<feature type="compositionally biased region" description="Basic and acidic residues" evidence="2">
    <location>
        <begin position="31"/>
        <end position="52"/>
    </location>
</feature>
<comment type="caution">
    <text evidence="4">The sequence shown here is derived from an EMBL/GenBank/DDBJ whole genome shotgun (WGS) entry which is preliminary data.</text>
</comment>
<dbReference type="PANTHER" id="PTHR12451">
    <property type="entry name" value="TRANSCRIPTION FACTOR CASTOR PROTEIN MING -RELATED"/>
    <property type="match status" value="1"/>
</dbReference>
<reference evidence="4" key="3">
    <citation type="submission" date="2023-05" db="EMBL/GenBank/DDBJ databases">
        <authorList>
            <person name="Smith C.H."/>
        </authorList>
    </citation>
    <scope>NUCLEOTIDE SEQUENCE</scope>
    <source>
        <strain evidence="4">CHS0354</strain>
        <tissue evidence="4">Mantle</tissue>
    </source>
</reference>
<feature type="compositionally biased region" description="Basic and acidic residues" evidence="2">
    <location>
        <begin position="69"/>
        <end position="79"/>
    </location>
</feature>
<sequence>MALLGSGRKLRSLDAICAKLKLEAESTPDSNQKENFQDVAKIKEGETNGKNEDIEEIESLEKDVEETKKNLNEIGKRSDVSNVKRAAKENTENGIQNEEEAHEHFHNKETEECEKDESSNTETKESKMLEHSQNVDSTPVEYSCRKGRRKAATPRSITQVQKLYNQFDIDEKDELAEYEINNLNTNFPPDDEELYDSEEKQSSPSSSIQGSSVSFDEYTKEIQDANNSSDTSKHSKEKSNNHSKEFCSSTTVTHSKLASSPLDLSISNSNFAKEDDDNSTSFDLSGRSSNDGGKDSSSSEDKMSSHADSKSESGDHAANLKDYAENTMNELLSMYGLGGAGEGGVGEFGSLAGQVPLKNFTQMLQKVHNQIGSPVLAKIPLKIPQQGLIDERKSGSTTGNSILGKQLKGIYANYVQNSTTVSVSKSEVIKSGDNFINSSSNKDLFSKPSLVSKGPILSPATTSPVSLQIQGGKFPLPDYTKYLKRYVSGKECGGSHCQDLGYKEHYHCLDCSFQVFVKKEEMVRHFKWHKKRDESLQHGFMRYSPLDSCVEKFGPCTHNGRQTHYHCLQPGCDKVYISTSDVQMHANYHRKDSAIIQEGFQRFRATEDCGTPSCTFYGQRTTHFHCRRSNCYFTFKNKADMEKHKTYHQKDEILAKDGFKKFMKYEHCAHNSCRYSKVSNHIHCIRPGCDYVLHSTAQLYSHKRKHERKDFENAYKRYREEHTKPQIRPAPTNNSSHIQETLTPLQNHKTQMVLQAVPMLPTVIGGLLTTGAFKRSGSPVNEPFELKRVKVEPEDNISMSSSPVPEDFSSSAAGEMSNVVTPSGTDFSDSNVEDEMSDTSQMSSLADNSSEISREKLNDSLNLPIPLIGKKEVKREESPSPTSSMPNTLNIPLTQSLTNTPLISPEATVLQPPRTIYIERREKDDSWKNYLVRYTANDPCNPRCQYLYKDHYHCKIEGCLVLFKSKDGVREHARFHELQDRITPIAYRYYDKENLCPENCQYSLKEKHYHCIWSGCTHVVPHIGPTFGRLEHYRVHEYNRAAAGKTYTRPTLRVDDNGIRRRGRPPKYPRNEIPKIPKVSLSEEEIHHLTQASCDGENMADKKVVNGFRMFTKDDPCPDDQCVYFSMVHYHCARPRCYTSTDRLDVLNLHAKDFHSFVKIIDGFEFFDRNVSCRRPHCQNNKTNRHFHCIRPKCDYSFVRHSTMAQHDKKHTTAGLKIAPIPAIKTETASSNFVPIVPATTSSMASLVKTSGTYFPINTFSPIQNIAQSIAQGSITVPVASSIVNASSTSGNPTTLQTSLTISPMQALTATPSSTQFVTAITSITAPLVTTLPVAISSGNTTVPLTVLLQQKTENHIPQPSWSFLKNKMHYALDQNCGRPFCKLKKKDHFHCLECNQAFSDPARLRSHIGKHGIKLKRSEVGTRVVKPNIPVTIAPRPPPPVTMVTTQNVVTNAAILHKLPQVKSRSGVGGLEEEEAQNEEGEDVEDGGEINPSSSLTLNPSTFSNLIAKAQEENRINTTENLDDYEEEEQQDSDSGYQPNGEIGDEDSRESFDAEFSAKEDFSRRSGRKRIATKHNDFVDSNSINIKQRRVSSPRAKDDSVPEGYSRFRYNEDCQHFKCTYRQNVTHFHCMRSDCGYGFSDRSRLVQHTLRHERIDSITGGEMQQYRINQDCSSDCEFKNKMSHFHCLRCSYICTDSSKVLTHRKQHAKWDSINNQGFRKYSTTDNCGVLMCIFKRKQTHYHCTSADCQYSVLSPAQMAPHKMKHVTMNS</sequence>
<keyword evidence="1" id="KW-0863">Zinc-finger</keyword>
<evidence type="ECO:0000259" key="3">
    <source>
        <dbReference type="PROSITE" id="PS50157"/>
    </source>
</evidence>
<gene>
    <name evidence="4" type="ORF">CHS0354_016399</name>
</gene>
<feature type="compositionally biased region" description="Basic and acidic residues" evidence="2">
    <location>
        <begin position="99"/>
        <end position="130"/>
    </location>
</feature>
<dbReference type="GO" id="GO:0000977">
    <property type="term" value="F:RNA polymerase II transcription regulatory region sequence-specific DNA binding"/>
    <property type="evidence" value="ECO:0007669"/>
    <property type="project" value="TreeGrafter"/>
</dbReference>
<feature type="region of interest" description="Disordered" evidence="2">
    <location>
        <begin position="794"/>
        <end position="845"/>
    </location>
</feature>
<dbReference type="InterPro" id="IPR013087">
    <property type="entry name" value="Znf_C2H2_type"/>
</dbReference>
<dbReference type="GO" id="GO:0008270">
    <property type="term" value="F:zinc ion binding"/>
    <property type="evidence" value="ECO:0007669"/>
    <property type="project" value="UniProtKB-KW"/>
</dbReference>
<feature type="region of interest" description="Disordered" evidence="2">
    <location>
        <begin position="1465"/>
        <end position="1501"/>
    </location>
</feature>
<evidence type="ECO:0000313" key="5">
    <source>
        <dbReference type="Proteomes" id="UP001195483"/>
    </source>
</evidence>
<proteinExistence type="predicted"/>
<dbReference type="GO" id="GO:0005634">
    <property type="term" value="C:nucleus"/>
    <property type="evidence" value="ECO:0007669"/>
    <property type="project" value="TreeGrafter"/>
</dbReference>
<keyword evidence="5" id="KW-1185">Reference proteome</keyword>
<feature type="compositionally biased region" description="Basic and acidic residues" evidence="2">
    <location>
        <begin position="292"/>
        <end position="316"/>
    </location>
</feature>
<dbReference type="InterPro" id="IPR040373">
    <property type="entry name" value="CASZ1"/>
</dbReference>
<feature type="compositionally biased region" description="Acidic residues" evidence="2">
    <location>
        <begin position="1472"/>
        <end position="1489"/>
    </location>
</feature>
<dbReference type="EMBL" id="JAEAOA010001012">
    <property type="protein sequence ID" value="KAK3599136.1"/>
    <property type="molecule type" value="Genomic_DNA"/>
</dbReference>
<feature type="compositionally biased region" description="Polar residues" evidence="2">
    <location>
        <begin position="1492"/>
        <end position="1501"/>
    </location>
</feature>
<organism evidence="4 5">
    <name type="scientific">Potamilus streckersoni</name>
    <dbReference type="NCBI Taxonomy" id="2493646"/>
    <lineage>
        <taxon>Eukaryota</taxon>
        <taxon>Metazoa</taxon>
        <taxon>Spiralia</taxon>
        <taxon>Lophotrochozoa</taxon>
        <taxon>Mollusca</taxon>
        <taxon>Bivalvia</taxon>
        <taxon>Autobranchia</taxon>
        <taxon>Heteroconchia</taxon>
        <taxon>Palaeoheterodonta</taxon>
        <taxon>Unionida</taxon>
        <taxon>Unionoidea</taxon>
        <taxon>Unionidae</taxon>
        <taxon>Ambleminae</taxon>
        <taxon>Lampsilini</taxon>
        <taxon>Potamilus</taxon>
    </lineage>
</organism>
<dbReference type="PROSITE" id="PS50157">
    <property type="entry name" value="ZINC_FINGER_C2H2_2"/>
    <property type="match status" value="4"/>
</dbReference>
<protein>
    <recommendedName>
        <fullName evidence="3">C2H2-type domain-containing protein</fullName>
    </recommendedName>
</protein>
<dbReference type="SMART" id="SM00355">
    <property type="entry name" value="ZnF_C2H2"/>
    <property type="match status" value="12"/>
</dbReference>
<feature type="region of interest" description="Disordered" evidence="2">
    <location>
        <begin position="1584"/>
        <end position="1603"/>
    </location>
</feature>
<reference evidence="4" key="1">
    <citation type="journal article" date="2021" name="Genome Biol. Evol.">
        <title>A High-Quality Reference Genome for a Parasitic Bivalve with Doubly Uniparental Inheritance (Bivalvia: Unionida).</title>
        <authorList>
            <person name="Smith C.H."/>
        </authorList>
    </citation>
    <scope>NUCLEOTIDE SEQUENCE</scope>
    <source>
        <strain evidence="4">CHS0354</strain>
    </source>
</reference>
<keyword evidence="1" id="KW-0479">Metal-binding</keyword>
<reference evidence="4" key="2">
    <citation type="journal article" date="2021" name="Genome Biol. Evol.">
        <title>Developing a high-quality reference genome for a parasitic bivalve with doubly uniparental inheritance (Bivalvia: Unionida).</title>
        <authorList>
            <person name="Smith C.H."/>
        </authorList>
    </citation>
    <scope>NUCLEOTIDE SEQUENCE</scope>
    <source>
        <strain evidence="4">CHS0354</strain>
        <tissue evidence="4">Mantle</tissue>
    </source>
</reference>
<feature type="region of interest" description="Disordered" evidence="2">
    <location>
        <begin position="24"/>
        <end position="56"/>
    </location>
</feature>
<keyword evidence="1" id="KW-0862">Zinc</keyword>
<dbReference type="GO" id="GO:0045944">
    <property type="term" value="P:positive regulation of transcription by RNA polymerase II"/>
    <property type="evidence" value="ECO:0007669"/>
    <property type="project" value="TreeGrafter"/>
</dbReference>
<feature type="region of interest" description="Disordered" evidence="2">
    <location>
        <begin position="1523"/>
        <end position="1570"/>
    </location>
</feature>
<feature type="region of interest" description="Disordered" evidence="2">
    <location>
        <begin position="181"/>
        <end position="252"/>
    </location>
</feature>
<evidence type="ECO:0000256" key="2">
    <source>
        <dbReference type="SAM" id="MobiDB-lite"/>
    </source>
</evidence>
<feature type="compositionally biased region" description="Acidic residues" evidence="2">
    <location>
        <begin position="1523"/>
        <end position="1533"/>
    </location>
</feature>
<feature type="compositionally biased region" description="Low complexity" evidence="2">
    <location>
        <begin position="202"/>
        <end position="214"/>
    </location>
</feature>
<feature type="compositionally biased region" description="Low complexity" evidence="2">
    <location>
        <begin position="798"/>
        <end position="811"/>
    </location>
</feature>
<evidence type="ECO:0000313" key="4">
    <source>
        <dbReference type="EMBL" id="KAK3599136.1"/>
    </source>
</evidence>